<organism evidence="1 2">
    <name type="scientific">Variovorax paradoxus</name>
    <dbReference type="NCBI Taxonomy" id="34073"/>
    <lineage>
        <taxon>Bacteria</taxon>
        <taxon>Pseudomonadati</taxon>
        <taxon>Pseudomonadota</taxon>
        <taxon>Betaproteobacteria</taxon>
        <taxon>Burkholderiales</taxon>
        <taxon>Comamonadaceae</taxon>
        <taxon>Variovorax</taxon>
    </lineage>
</organism>
<dbReference type="AlphaFoldDB" id="A0A0H2M3B5"/>
<dbReference type="Gene3D" id="3.90.1710.10">
    <property type="entry name" value="Enterococcus faecalis V583 domain"/>
    <property type="match status" value="1"/>
</dbReference>
<evidence type="ECO:0008006" key="3">
    <source>
        <dbReference type="Google" id="ProtNLM"/>
    </source>
</evidence>
<evidence type="ECO:0000313" key="1">
    <source>
        <dbReference type="EMBL" id="KLN55252.1"/>
    </source>
</evidence>
<name>A0A0H2M3B5_VARPD</name>
<proteinExistence type="predicted"/>
<dbReference type="EMBL" id="JZWI01000018">
    <property type="protein sequence ID" value="KLN55252.1"/>
    <property type="molecule type" value="Genomic_DNA"/>
</dbReference>
<dbReference type="PATRIC" id="fig|34073.19.peg.3692"/>
<accession>A0A0H2M3B5</accession>
<dbReference type="Proteomes" id="UP000035170">
    <property type="component" value="Unassembled WGS sequence"/>
</dbReference>
<reference evidence="1 2" key="1">
    <citation type="submission" date="2015-03" db="EMBL/GenBank/DDBJ databases">
        <title>Genome sequence of Variovorax paradoxus TBEA6.</title>
        <authorList>
            <person name="Poehlein A."/>
            <person name="Schuldes J."/>
            <person name="Wuebbeler J.H."/>
            <person name="Hiessl S."/>
            <person name="Steinbuechel A."/>
            <person name="Daniel R."/>
        </authorList>
    </citation>
    <scope>NUCLEOTIDE SEQUENCE [LARGE SCALE GENOMIC DNA]</scope>
    <source>
        <strain evidence="1 2">TBEA6</strain>
    </source>
</reference>
<dbReference type="Pfam" id="PF06545">
    <property type="entry name" value="AllG"/>
    <property type="match status" value="1"/>
</dbReference>
<sequence length="392" mass="40596">MTEIQSPSSSPLNVDAEAWARPFEGAVLSDIVLRRDALPDLSPTVLLHAGPPFDAEVPYAVRNACVQALLFEGLAVDEAHARAMLSTGAVELQPAQDHGIATPLAQVVSASMPLAEVGDAFGVAWAPLAESPPPALRFGTSAPGARARLAAIAEFGMQRLAPLLREHPVALSSIVISALVNGDECHARTGVANTALIDAIAGLGVDDRAALRANPGFVLTVLMAAACWRLRCATRGLAAVGGNGIAFGLRLHGDSRWHRQPATPPIGTRMPGHAEVEALGAIGDSAVIDFCGLGGQALTAAPALRDEWREVLPDALALRRAAVVDPVTGLVDTARVVASGLSPLVDLAILDRQGERGLIGRGVYMPDVALFADALESSAPAFVPSTPAREIS</sequence>
<dbReference type="InterPro" id="IPR009499">
    <property type="entry name" value="AllG-like"/>
</dbReference>
<dbReference type="Gene3D" id="3.90.1700.10">
    <property type="entry name" value="v583 domain like"/>
    <property type="match status" value="1"/>
</dbReference>
<keyword evidence="2" id="KW-1185">Reference proteome</keyword>
<comment type="caution">
    <text evidence="1">The sequence shown here is derived from an EMBL/GenBank/DDBJ whole genome shotgun (WGS) entry which is preliminary data.</text>
</comment>
<dbReference type="InterPro" id="IPR024033">
    <property type="entry name" value="OXTCase_su_AllG_h-dom"/>
</dbReference>
<dbReference type="Gene3D" id="1.10.10.660">
    <property type="entry name" value="conserved protein of unknown function from Enterococcus faecalis V583"/>
    <property type="match status" value="1"/>
</dbReference>
<evidence type="ECO:0000313" key="2">
    <source>
        <dbReference type="Proteomes" id="UP000035170"/>
    </source>
</evidence>
<protein>
    <recommendedName>
        <fullName evidence="3">DUF1116 domain-containing protein</fullName>
    </recommendedName>
</protein>
<gene>
    <name evidence="1" type="ORF">VPARA_36040</name>
</gene>